<sequence>MNNGCKMPVLGLGTWGTKPSEMISIVKKAIDNGYRHIDTAFLHKNEKQIGQAIKKKIQEKSIKREEMFIATKLWNTYHDPKNVKCGCTKSLCNLGLDYIDLYLMHTPMGAPITSDENEFAPNKDGKPLFTDVDYISTWQAMEELVKEGYCKSIGVSNFNIKQIKNVLKKCKIMPQVLQIEHHPYLRQKELTDFCEARQIAITAYAPLGSPTRPWAGRDASEVKSIARRYQKSPAQILIRYQIDLGHATIPNPGKSDNNLLENISVFNFNLSPQDMIALKNLNADIRYFNYSGFSGHPHHPFENEES</sequence>
<dbReference type="Pfam" id="PF00248">
    <property type="entry name" value="Aldo_ket_red"/>
    <property type="match status" value="1"/>
</dbReference>
<dbReference type="PROSITE" id="PS00798">
    <property type="entry name" value="ALDOKETO_REDUCTASE_1"/>
    <property type="match status" value="1"/>
</dbReference>
<feature type="domain" description="NADP-dependent oxidoreductase" evidence="6">
    <location>
        <begin position="10"/>
        <end position="282"/>
    </location>
</feature>
<organism evidence="7 8">
    <name type="scientific">Glossina brevipalpis</name>
    <dbReference type="NCBI Taxonomy" id="37001"/>
    <lineage>
        <taxon>Eukaryota</taxon>
        <taxon>Metazoa</taxon>
        <taxon>Ecdysozoa</taxon>
        <taxon>Arthropoda</taxon>
        <taxon>Hexapoda</taxon>
        <taxon>Insecta</taxon>
        <taxon>Pterygota</taxon>
        <taxon>Neoptera</taxon>
        <taxon>Endopterygota</taxon>
        <taxon>Diptera</taxon>
        <taxon>Brachycera</taxon>
        <taxon>Muscomorpha</taxon>
        <taxon>Hippoboscoidea</taxon>
        <taxon>Glossinidae</taxon>
        <taxon>Glossina</taxon>
    </lineage>
</organism>
<dbReference type="Proteomes" id="UP000091820">
    <property type="component" value="Unassembled WGS sequence"/>
</dbReference>
<dbReference type="VEuPathDB" id="VectorBase:GBRI009575"/>
<evidence type="ECO:0000313" key="8">
    <source>
        <dbReference type="Proteomes" id="UP000091820"/>
    </source>
</evidence>
<evidence type="ECO:0000259" key="6">
    <source>
        <dbReference type="Pfam" id="PF00248"/>
    </source>
</evidence>
<evidence type="ECO:0000256" key="3">
    <source>
        <dbReference type="ARBA" id="ARBA00023002"/>
    </source>
</evidence>
<evidence type="ECO:0000313" key="7">
    <source>
        <dbReference type="EnsemblMetazoa" id="GBRI009575-PA"/>
    </source>
</evidence>
<feature type="binding site" evidence="4">
    <location>
        <position position="105"/>
    </location>
    <ligand>
        <name>substrate</name>
    </ligand>
</feature>
<dbReference type="InterPro" id="IPR020471">
    <property type="entry name" value="AKR"/>
</dbReference>
<dbReference type="InterPro" id="IPR023210">
    <property type="entry name" value="NADP_OxRdtase_dom"/>
</dbReference>
<dbReference type="FunFam" id="3.20.20.100:FF:000006">
    <property type="entry name" value="Aldo-keto reductase family 1 member A1"/>
    <property type="match status" value="1"/>
</dbReference>
<evidence type="ECO:0000256" key="5">
    <source>
        <dbReference type="PIRSR" id="PIRSR000097-3"/>
    </source>
</evidence>
<dbReference type="EnsemblMetazoa" id="GBRI009575-RA">
    <property type="protein sequence ID" value="GBRI009575-PA"/>
    <property type="gene ID" value="GBRI009575"/>
</dbReference>
<dbReference type="PRINTS" id="PR00069">
    <property type="entry name" value="ALDKETRDTASE"/>
</dbReference>
<protein>
    <recommendedName>
        <fullName evidence="6">NADP-dependent oxidoreductase domain-containing protein</fullName>
    </recommendedName>
</protein>
<comment type="similarity">
    <text evidence="1">Belongs to the aldo/keto reductase family.</text>
</comment>
<dbReference type="SUPFAM" id="SSF51430">
    <property type="entry name" value="NAD(P)-linked oxidoreductase"/>
    <property type="match status" value="1"/>
</dbReference>
<dbReference type="STRING" id="37001.A0A1A9W804"/>
<keyword evidence="2" id="KW-0521">NADP</keyword>
<dbReference type="AlphaFoldDB" id="A0A1A9W804"/>
<dbReference type="PIRSF" id="PIRSF000097">
    <property type="entry name" value="AKR"/>
    <property type="match status" value="1"/>
</dbReference>
<name>A0A1A9W804_9MUSC</name>
<evidence type="ECO:0000256" key="2">
    <source>
        <dbReference type="ARBA" id="ARBA00022857"/>
    </source>
</evidence>
<keyword evidence="3" id="KW-0560">Oxidoreductase</keyword>
<evidence type="ECO:0000256" key="1">
    <source>
        <dbReference type="ARBA" id="ARBA00007905"/>
    </source>
</evidence>
<dbReference type="PROSITE" id="PS00062">
    <property type="entry name" value="ALDOKETO_REDUCTASE_2"/>
    <property type="match status" value="1"/>
</dbReference>
<accession>A0A1A9W804</accession>
<reference evidence="8" key="1">
    <citation type="submission" date="2014-03" db="EMBL/GenBank/DDBJ databases">
        <authorList>
            <person name="Aksoy S."/>
            <person name="Warren W."/>
            <person name="Wilson R.K."/>
        </authorList>
    </citation>
    <scope>NUCLEOTIDE SEQUENCE [LARGE SCALE GENOMIC DNA]</scope>
    <source>
        <strain evidence="8">IAEA</strain>
    </source>
</reference>
<proteinExistence type="inferred from homology"/>
<keyword evidence="8" id="KW-1185">Reference proteome</keyword>
<dbReference type="PANTHER" id="PTHR11732">
    <property type="entry name" value="ALDO/KETO REDUCTASE"/>
    <property type="match status" value="1"/>
</dbReference>
<dbReference type="InterPro" id="IPR036812">
    <property type="entry name" value="NAD(P)_OxRdtase_dom_sf"/>
</dbReference>
<feature type="site" description="Lowers pKa of active site Tyr" evidence="5">
    <location>
        <position position="72"/>
    </location>
</feature>
<reference evidence="7" key="2">
    <citation type="submission" date="2020-05" db="UniProtKB">
        <authorList>
            <consortium name="EnsemblMetazoa"/>
        </authorList>
    </citation>
    <scope>IDENTIFICATION</scope>
    <source>
        <strain evidence="7">IAEA</strain>
    </source>
</reference>
<dbReference type="GO" id="GO:0016491">
    <property type="term" value="F:oxidoreductase activity"/>
    <property type="evidence" value="ECO:0007669"/>
    <property type="project" value="UniProtKB-KW"/>
</dbReference>
<evidence type="ECO:0000256" key="4">
    <source>
        <dbReference type="PIRSR" id="PIRSR000097-2"/>
    </source>
</evidence>
<dbReference type="InterPro" id="IPR018170">
    <property type="entry name" value="Aldo/ket_reductase_CS"/>
</dbReference>
<dbReference type="Gene3D" id="3.20.20.100">
    <property type="entry name" value="NADP-dependent oxidoreductase domain"/>
    <property type="match status" value="1"/>
</dbReference>